<feature type="domain" description="GH10" evidence="10">
    <location>
        <begin position="53"/>
        <end position="547"/>
    </location>
</feature>
<dbReference type="Pfam" id="PF00331">
    <property type="entry name" value="Glyco_hydro_10"/>
    <property type="match status" value="2"/>
</dbReference>
<evidence type="ECO:0000256" key="4">
    <source>
        <dbReference type="ARBA" id="ARBA00022729"/>
    </source>
</evidence>
<comment type="catalytic activity">
    <reaction evidence="1 9">
        <text>Endohydrolysis of (1-&gt;4)-beta-D-xylosidic linkages in xylans.</text>
        <dbReference type="EC" id="3.2.1.8"/>
    </reaction>
</comment>
<evidence type="ECO:0000256" key="2">
    <source>
        <dbReference type="ARBA" id="ARBA00007495"/>
    </source>
</evidence>
<dbReference type="GO" id="GO:0031176">
    <property type="term" value="F:endo-1,4-beta-xylanase activity"/>
    <property type="evidence" value="ECO:0007669"/>
    <property type="project" value="UniProtKB-EC"/>
</dbReference>
<dbReference type="InterPro" id="IPR008979">
    <property type="entry name" value="Galactose-bd-like_sf"/>
</dbReference>
<evidence type="ECO:0000256" key="1">
    <source>
        <dbReference type="ARBA" id="ARBA00000681"/>
    </source>
</evidence>
<gene>
    <name evidence="11" type="ORF">SAMN06269250_2129</name>
</gene>
<dbReference type="SUPFAM" id="SSF51445">
    <property type="entry name" value="(Trans)glycosidases"/>
    <property type="match status" value="1"/>
</dbReference>
<evidence type="ECO:0000256" key="6">
    <source>
        <dbReference type="ARBA" id="ARBA00023277"/>
    </source>
</evidence>
<proteinExistence type="inferred from homology"/>
<evidence type="ECO:0000256" key="9">
    <source>
        <dbReference type="RuleBase" id="RU361174"/>
    </source>
</evidence>
<keyword evidence="7 9" id="KW-0326">Glycosidase</keyword>
<organism evidence="11 12">
    <name type="scientific">Spirosoma fluviale</name>
    <dbReference type="NCBI Taxonomy" id="1597977"/>
    <lineage>
        <taxon>Bacteria</taxon>
        <taxon>Pseudomonadati</taxon>
        <taxon>Bacteroidota</taxon>
        <taxon>Cytophagia</taxon>
        <taxon>Cytophagales</taxon>
        <taxon>Cytophagaceae</taxon>
        <taxon>Spirosoma</taxon>
    </lineage>
</organism>
<keyword evidence="5 9" id="KW-0378">Hydrolase</keyword>
<evidence type="ECO:0000313" key="12">
    <source>
        <dbReference type="Proteomes" id="UP000219452"/>
    </source>
</evidence>
<dbReference type="OrthoDB" id="1032269at2"/>
<dbReference type="PROSITE" id="PS51760">
    <property type="entry name" value="GH10_2"/>
    <property type="match status" value="1"/>
</dbReference>
<keyword evidence="4" id="KW-0732">Signal</keyword>
<keyword evidence="8 9" id="KW-0624">Polysaccharide degradation</keyword>
<sequence>MTSFKTITLLTLLTALSAACRTDKSEFVLAKPESVATLEPINKYDALKTYLNTGDNPNFKLGAGVGLSDYLAKGVVYRMINSNFNDITLGYEMKHGAVVKADGKLDLTNVTNLLKAAQAAGISVYGHTLAWHANQNASYLNSLLLTGVDFDPADKRVNYVNGSFEQNQTGWNSWGGSSTRDIINTGLVGTKSLRYTHTSKANPWDAQIALDFSPSPIPVGEYTLSFFVRSDAPGKFRCSTVGSGADVQYQPDVITTTTWQYVEWDIKSAGTLSALRYDMGTTPGTYYLDEVRLNPKSTLYKKPVILQLSAAEKTRIIGGAMDKWISEMVTQTKPYVKAWDVVNEPMDDAKPSMLKTAAGRASLATDEFFWQDYLGKDYGVRAFKLARQSGNADDVLFINDYNLEYDLNKCQGLIDYVRYIEANGAKVDGIGTQMHMSLDTKRENIEQMFRLLAATGKMIKISEMDIGIGTGIKTAAATPAQYKAQAELYEYTIKKYMELVPAKQRYGITMWSPMDSPDGSSWRAGEPIGLWKRDYTRKQAYGGFANGLAGRDVSADFK</sequence>
<comment type="similarity">
    <text evidence="2 9">Belongs to the glycosyl hydrolase 10 (cellulase F) family.</text>
</comment>
<dbReference type="SUPFAM" id="SSF49785">
    <property type="entry name" value="Galactose-binding domain-like"/>
    <property type="match status" value="1"/>
</dbReference>
<dbReference type="PANTHER" id="PTHR31490:SF88">
    <property type="entry name" value="BETA-XYLANASE"/>
    <property type="match status" value="1"/>
</dbReference>
<evidence type="ECO:0000313" key="11">
    <source>
        <dbReference type="EMBL" id="SOD82411.1"/>
    </source>
</evidence>
<keyword evidence="3" id="KW-0858">Xylan degradation</keyword>
<dbReference type="GO" id="GO:0045493">
    <property type="term" value="P:xylan catabolic process"/>
    <property type="evidence" value="ECO:0007669"/>
    <property type="project" value="UniProtKB-KW"/>
</dbReference>
<dbReference type="Gene3D" id="2.60.120.260">
    <property type="entry name" value="Galactose-binding domain-like"/>
    <property type="match status" value="1"/>
</dbReference>
<dbReference type="PROSITE" id="PS51257">
    <property type="entry name" value="PROKAR_LIPOPROTEIN"/>
    <property type="match status" value="1"/>
</dbReference>
<evidence type="ECO:0000259" key="10">
    <source>
        <dbReference type="PROSITE" id="PS51760"/>
    </source>
</evidence>
<dbReference type="PANTHER" id="PTHR31490">
    <property type="entry name" value="GLYCOSYL HYDROLASE"/>
    <property type="match status" value="1"/>
</dbReference>
<reference evidence="12" key="1">
    <citation type="submission" date="2017-09" db="EMBL/GenBank/DDBJ databases">
        <authorList>
            <person name="Varghese N."/>
            <person name="Submissions S."/>
        </authorList>
    </citation>
    <scope>NUCLEOTIDE SEQUENCE [LARGE SCALE GENOMIC DNA]</scope>
    <source>
        <strain evidence="12">DSM 29961</strain>
    </source>
</reference>
<dbReference type="SMART" id="SM00633">
    <property type="entry name" value="Glyco_10"/>
    <property type="match status" value="1"/>
</dbReference>
<evidence type="ECO:0000256" key="7">
    <source>
        <dbReference type="ARBA" id="ARBA00023295"/>
    </source>
</evidence>
<dbReference type="Proteomes" id="UP000219452">
    <property type="component" value="Unassembled WGS sequence"/>
</dbReference>
<dbReference type="EMBL" id="OCNH01000001">
    <property type="protein sequence ID" value="SOD82411.1"/>
    <property type="molecule type" value="Genomic_DNA"/>
</dbReference>
<dbReference type="AlphaFoldDB" id="A0A286FGN6"/>
<dbReference type="RefSeq" id="WP_097125681.1">
    <property type="nucleotide sequence ID" value="NZ_OCNH01000001.1"/>
</dbReference>
<name>A0A286FGN6_9BACT</name>
<dbReference type="EC" id="3.2.1.8" evidence="9"/>
<accession>A0A286FGN6</accession>
<dbReference type="InterPro" id="IPR044846">
    <property type="entry name" value="GH10"/>
</dbReference>
<dbReference type="InterPro" id="IPR001000">
    <property type="entry name" value="GH10_dom"/>
</dbReference>
<dbReference type="Gene3D" id="3.20.20.80">
    <property type="entry name" value="Glycosidases"/>
    <property type="match status" value="2"/>
</dbReference>
<evidence type="ECO:0000256" key="3">
    <source>
        <dbReference type="ARBA" id="ARBA00022651"/>
    </source>
</evidence>
<protein>
    <recommendedName>
        <fullName evidence="9">Beta-xylanase</fullName>
        <ecNumber evidence="9">3.2.1.8</ecNumber>
    </recommendedName>
</protein>
<keyword evidence="12" id="KW-1185">Reference proteome</keyword>
<dbReference type="PRINTS" id="PR00134">
    <property type="entry name" value="GLHYDRLASE10"/>
</dbReference>
<dbReference type="InterPro" id="IPR017853">
    <property type="entry name" value="GH"/>
</dbReference>
<evidence type="ECO:0000256" key="5">
    <source>
        <dbReference type="ARBA" id="ARBA00022801"/>
    </source>
</evidence>
<keyword evidence="6 9" id="KW-0119">Carbohydrate metabolism</keyword>
<evidence type="ECO:0000256" key="8">
    <source>
        <dbReference type="ARBA" id="ARBA00023326"/>
    </source>
</evidence>